<accession>A0A0M3HHZ7</accession>
<proteinExistence type="predicted"/>
<organism evidence="1 2">
    <name type="scientific">Ascaris lumbricoides</name>
    <name type="common">Giant roundworm</name>
    <dbReference type="NCBI Taxonomy" id="6252"/>
    <lineage>
        <taxon>Eukaryota</taxon>
        <taxon>Metazoa</taxon>
        <taxon>Ecdysozoa</taxon>
        <taxon>Nematoda</taxon>
        <taxon>Chromadorea</taxon>
        <taxon>Rhabditida</taxon>
        <taxon>Spirurina</taxon>
        <taxon>Ascaridomorpha</taxon>
        <taxon>Ascaridoidea</taxon>
        <taxon>Ascarididae</taxon>
        <taxon>Ascaris</taxon>
    </lineage>
</organism>
<protein>
    <submittedName>
        <fullName evidence="2">Peroxisomal membrane protein PEX16</fullName>
    </submittedName>
</protein>
<name>A0A0M3HHZ7_ASCLU</name>
<evidence type="ECO:0000313" key="1">
    <source>
        <dbReference type="Proteomes" id="UP000036681"/>
    </source>
</evidence>
<dbReference type="WBParaSite" id="ALUE_0000114201-mRNA-1">
    <property type="protein sequence ID" value="ALUE_0000114201-mRNA-1"/>
    <property type="gene ID" value="ALUE_0000114201"/>
</dbReference>
<evidence type="ECO:0000313" key="2">
    <source>
        <dbReference type="WBParaSite" id="ALUE_0000114201-mRNA-1"/>
    </source>
</evidence>
<reference evidence="2" key="1">
    <citation type="submission" date="2017-02" db="UniProtKB">
        <authorList>
            <consortium name="WormBaseParasite"/>
        </authorList>
    </citation>
    <scope>IDENTIFICATION</scope>
</reference>
<dbReference type="AlphaFoldDB" id="A0A0M3HHZ7"/>
<dbReference type="Proteomes" id="UP000036681">
    <property type="component" value="Unplaced"/>
</dbReference>
<sequence>MSDARWRNSHVSSSASTASSNRTLHDSPRYVSAFIRGLSFAYEDLLCAYFYLLRETRKRIDETIEVSEGIQHISRVYYKLCAMKVVGYDNLTLGTFWPFSGSFSFLPLQKITGR</sequence>
<keyword evidence="1" id="KW-1185">Reference proteome</keyword>